<dbReference type="EMBL" id="BMAT01006413">
    <property type="protein sequence ID" value="GFS12259.1"/>
    <property type="molecule type" value="Genomic_DNA"/>
</dbReference>
<proteinExistence type="predicted"/>
<comment type="caution">
    <text evidence="2">The sequence shown here is derived from an EMBL/GenBank/DDBJ whole genome shotgun (WGS) entry which is preliminary data.</text>
</comment>
<feature type="region of interest" description="Disordered" evidence="1">
    <location>
        <begin position="1"/>
        <end position="71"/>
    </location>
</feature>
<organism evidence="2 3">
    <name type="scientific">Elysia marginata</name>
    <dbReference type="NCBI Taxonomy" id="1093978"/>
    <lineage>
        <taxon>Eukaryota</taxon>
        <taxon>Metazoa</taxon>
        <taxon>Spiralia</taxon>
        <taxon>Lophotrochozoa</taxon>
        <taxon>Mollusca</taxon>
        <taxon>Gastropoda</taxon>
        <taxon>Heterobranchia</taxon>
        <taxon>Euthyneura</taxon>
        <taxon>Panpulmonata</taxon>
        <taxon>Sacoglossa</taxon>
        <taxon>Placobranchoidea</taxon>
        <taxon>Plakobranchidae</taxon>
        <taxon>Elysia</taxon>
    </lineage>
</organism>
<sequence length="196" mass="21660">TVAGGLDAKPKAGQPCVLKTERPSESAPTRARAELGNGKKSESGKSRKRFHSAPASHLSYRYHDRKSGDKAVAKSVCVESKQMRLCRSPQSEITWAKMLHGRGTTSNSDSGLPSKPNEKSAHVELLTENKDKDGSIKEDHKREFDSGSQSCRPSDEGLNIQEESLPTGCQEVSERYTKSFKQPKPVLHLPLSRKYR</sequence>
<gene>
    <name evidence="2" type="ORF">ElyMa_003106500</name>
</gene>
<feature type="compositionally biased region" description="Basic and acidic residues" evidence="1">
    <location>
        <begin position="61"/>
        <end position="71"/>
    </location>
</feature>
<dbReference type="Proteomes" id="UP000762676">
    <property type="component" value="Unassembled WGS sequence"/>
</dbReference>
<dbReference type="AlphaFoldDB" id="A0AAV4IPE5"/>
<feature type="region of interest" description="Disordered" evidence="1">
    <location>
        <begin position="92"/>
        <end position="171"/>
    </location>
</feature>
<reference evidence="2 3" key="1">
    <citation type="journal article" date="2021" name="Elife">
        <title>Chloroplast acquisition without the gene transfer in kleptoplastic sea slugs, Plakobranchus ocellatus.</title>
        <authorList>
            <person name="Maeda T."/>
            <person name="Takahashi S."/>
            <person name="Yoshida T."/>
            <person name="Shimamura S."/>
            <person name="Takaki Y."/>
            <person name="Nagai Y."/>
            <person name="Toyoda A."/>
            <person name="Suzuki Y."/>
            <person name="Arimoto A."/>
            <person name="Ishii H."/>
            <person name="Satoh N."/>
            <person name="Nishiyama T."/>
            <person name="Hasebe M."/>
            <person name="Maruyama T."/>
            <person name="Minagawa J."/>
            <person name="Obokata J."/>
            <person name="Shigenobu S."/>
        </authorList>
    </citation>
    <scope>NUCLEOTIDE SEQUENCE [LARGE SCALE GENOMIC DNA]</scope>
</reference>
<name>A0AAV4IPE5_9GAST</name>
<feature type="compositionally biased region" description="Basic and acidic residues" evidence="1">
    <location>
        <begin position="31"/>
        <end position="45"/>
    </location>
</feature>
<evidence type="ECO:0000313" key="2">
    <source>
        <dbReference type="EMBL" id="GFS12259.1"/>
    </source>
</evidence>
<keyword evidence="3" id="KW-1185">Reference proteome</keyword>
<feature type="compositionally biased region" description="Basic and acidic residues" evidence="1">
    <location>
        <begin position="116"/>
        <end position="145"/>
    </location>
</feature>
<feature type="non-terminal residue" evidence="2">
    <location>
        <position position="1"/>
    </location>
</feature>
<accession>A0AAV4IPE5</accession>
<protein>
    <submittedName>
        <fullName evidence="2">Uncharacterized protein</fullName>
    </submittedName>
</protein>
<evidence type="ECO:0000256" key="1">
    <source>
        <dbReference type="SAM" id="MobiDB-lite"/>
    </source>
</evidence>
<evidence type="ECO:0000313" key="3">
    <source>
        <dbReference type="Proteomes" id="UP000762676"/>
    </source>
</evidence>